<evidence type="ECO:0000313" key="3">
    <source>
        <dbReference type="EMBL" id="CAH2074387.1"/>
    </source>
</evidence>
<proteinExistence type="predicted"/>
<dbReference type="SUPFAM" id="SSF53474">
    <property type="entry name" value="alpha/beta-Hydrolases"/>
    <property type="match status" value="1"/>
</dbReference>
<sequence length="456" mass="51678">MDEIRGVPTWQEELASLVDAGLRYDRAPIDLTAATESGSKRSGFMSEDGSGSEARETLKDQVTGFMKSWGEMLVDLAKGCKDIVQQTVVTEDSFVVRKLGKPAAKVSKKLSFMNDFLPEDRDPIHAWPVIFFVFLLALAGIPGVKKSLLVEYGVRLVSYDLPGFGESDPHRGRNLSSSASDLINLAAAVGIDDKFWLLGYSTGSMHTWAAMKYFPEKIAGAAMVAPVINPYEPSMAKEEMVKTWEQWLPKRKLMYFLARRFPLLLPFFYRRSFLSGKLDHLDQWMAISLGEKDKLLLKDPTFREFYQRNVEESVRQGITKPFVEEAVLQVSNWGFTLSEFRTQKKCTTNGVLSWLMSMYSEAECELIGFRKPIHIWQGMDDRVAPPSVSDYISRMIPEATVHKIPDEGHFSFFSFCDECHRQILDALFGEPKGQLEKEKETKETTLVETETHKGES</sequence>
<dbReference type="EMBL" id="OU466862">
    <property type="protein sequence ID" value="CAH2074387.1"/>
    <property type="molecule type" value="Genomic_DNA"/>
</dbReference>
<dbReference type="Gene3D" id="3.40.50.1820">
    <property type="entry name" value="alpha/beta hydrolase"/>
    <property type="match status" value="1"/>
</dbReference>
<dbReference type="Proteomes" id="UP000836841">
    <property type="component" value="Chromosome 6"/>
</dbReference>
<evidence type="ECO:0000259" key="2">
    <source>
        <dbReference type="Pfam" id="PF00561"/>
    </source>
</evidence>
<keyword evidence="4" id="KW-1185">Reference proteome</keyword>
<reference evidence="3 4" key="1">
    <citation type="submission" date="2022-03" db="EMBL/GenBank/DDBJ databases">
        <authorList>
            <person name="Nunn A."/>
            <person name="Chopra R."/>
            <person name="Nunn A."/>
            <person name="Contreras Garrido A."/>
        </authorList>
    </citation>
    <scope>NUCLEOTIDE SEQUENCE [LARGE SCALE GENOMIC DNA]</scope>
</reference>
<accession>A0AAU9T139</accession>
<dbReference type="PANTHER" id="PTHR45763:SF23">
    <property type="entry name" value="AB HYDROLASE-1 DOMAIN-CONTAINING PROTEIN"/>
    <property type="match status" value="1"/>
</dbReference>
<evidence type="ECO:0000313" key="4">
    <source>
        <dbReference type="Proteomes" id="UP000836841"/>
    </source>
</evidence>
<dbReference type="InterPro" id="IPR000073">
    <property type="entry name" value="AB_hydrolase_1"/>
</dbReference>
<dbReference type="AlphaFoldDB" id="A0AAU9T139"/>
<organism evidence="3 4">
    <name type="scientific">Thlaspi arvense</name>
    <name type="common">Field penny-cress</name>
    <dbReference type="NCBI Taxonomy" id="13288"/>
    <lineage>
        <taxon>Eukaryota</taxon>
        <taxon>Viridiplantae</taxon>
        <taxon>Streptophyta</taxon>
        <taxon>Embryophyta</taxon>
        <taxon>Tracheophyta</taxon>
        <taxon>Spermatophyta</taxon>
        <taxon>Magnoliopsida</taxon>
        <taxon>eudicotyledons</taxon>
        <taxon>Gunneridae</taxon>
        <taxon>Pentapetalae</taxon>
        <taxon>rosids</taxon>
        <taxon>malvids</taxon>
        <taxon>Brassicales</taxon>
        <taxon>Brassicaceae</taxon>
        <taxon>Thlaspideae</taxon>
        <taxon>Thlaspi</taxon>
    </lineage>
</organism>
<name>A0AAU9T139_THLAR</name>
<dbReference type="InterPro" id="IPR029058">
    <property type="entry name" value="AB_hydrolase_fold"/>
</dbReference>
<feature type="region of interest" description="Disordered" evidence="1">
    <location>
        <begin position="434"/>
        <end position="456"/>
    </location>
</feature>
<dbReference type="Pfam" id="PF00561">
    <property type="entry name" value="Abhydrolase_1"/>
    <property type="match status" value="1"/>
</dbReference>
<protein>
    <recommendedName>
        <fullName evidence="2">AB hydrolase-1 domain-containing protein</fullName>
    </recommendedName>
</protein>
<evidence type="ECO:0000256" key="1">
    <source>
        <dbReference type="SAM" id="MobiDB-lite"/>
    </source>
</evidence>
<gene>
    <name evidence="3" type="ORF">TAV2_LOCUS21012</name>
</gene>
<dbReference type="PANTHER" id="PTHR45763">
    <property type="entry name" value="HYDROLASE, ALPHA/BETA FOLD FAMILY PROTEIN, EXPRESSED-RELATED"/>
    <property type="match status" value="1"/>
</dbReference>
<feature type="domain" description="AB hydrolase-1" evidence="2">
    <location>
        <begin position="151"/>
        <end position="413"/>
    </location>
</feature>